<evidence type="ECO:0000313" key="2">
    <source>
        <dbReference type="Proteomes" id="UP000308671"/>
    </source>
</evidence>
<gene>
    <name evidence="1" type="ORF">BGAL_0698g00010</name>
</gene>
<name>A0A4S8QI33_9HELO</name>
<protein>
    <submittedName>
        <fullName evidence="1">Uncharacterized protein</fullName>
    </submittedName>
</protein>
<dbReference type="EMBL" id="PQXL01000693">
    <property type="protein sequence ID" value="THV44218.1"/>
    <property type="molecule type" value="Genomic_DNA"/>
</dbReference>
<reference evidence="1 2" key="1">
    <citation type="submission" date="2017-12" db="EMBL/GenBank/DDBJ databases">
        <title>Comparative genomics of Botrytis spp.</title>
        <authorList>
            <person name="Valero-Jimenez C.A."/>
            <person name="Tapia P."/>
            <person name="Veloso J."/>
            <person name="Silva-Moreno E."/>
            <person name="Staats M."/>
            <person name="Valdes J.H."/>
            <person name="Van Kan J.A.L."/>
        </authorList>
    </citation>
    <scope>NUCLEOTIDE SEQUENCE [LARGE SCALE GENOMIC DNA]</scope>
    <source>
        <strain evidence="1 2">MUCL435</strain>
    </source>
</reference>
<comment type="caution">
    <text evidence="1">The sequence shown here is derived from an EMBL/GenBank/DDBJ whole genome shotgun (WGS) entry which is preliminary data.</text>
</comment>
<dbReference type="Proteomes" id="UP000308671">
    <property type="component" value="Unassembled WGS sequence"/>
</dbReference>
<keyword evidence="2" id="KW-1185">Reference proteome</keyword>
<accession>A0A4S8QI33</accession>
<evidence type="ECO:0000313" key="1">
    <source>
        <dbReference type="EMBL" id="THV44218.1"/>
    </source>
</evidence>
<dbReference type="AlphaFoldDB" id="A0A4S8QI33"/>
<organism evidence="1 2">
    <name type="scientific">Botrytis galanthina</name>
    <dbReference type="NCBI Taxonomy" id="278940"/>
    <lineage>
        <taxon>Eukaryota</taxon>
        <taxon>Fungi</taxon>
        <taxon>Dikarya</taxon>
        <taxon>Ascomycota</taxon>
        <taxon>Pezizomycotina</taxon>
        <taxon>Leotiomycetes</taxon>
        <taxon>Helotiales</taxon>
        <taxon>Sclerotiniaceae</taxon>
        <taxon>Botrytis</taxon>
    </lineage>
</organism>
<dbReference type="OrthoDB" id="3537368at2759"/>
<proteinExistence type="predicted"/>
<sequence>MGDTGCIYQTQLGPADEEARRNIIAVGKLLLPKNPSKRDLKELLETLYPEVECRAKMKKAILNELKSNSKGWRKETTCCIELQNDHERWLSELPFTVDGVLHCYINELRYFHDKADYSGSKSHLAQIGHRKLTFGSSFYPGDFRPLKDVNRISDDMEEIRQLLGTHKTEPGWSLQRTHRFHLLKFPKEILKMIFAYTLVAKGGAFVTPTVVTSNYSESYSGADYRISFPESPYYNGYKSFESGSDVTLRKNVGPRPGFPDSAPYVELTRVLRPLIDATCLRTCKQIWDFGSQMLYADNAYSFKMKGTSMELYDSPPSLLSEDSNYHWPNPNKPVLSQEGISDDSTDKKLLARQYKSKIKHVMNQIEKGVPVLKLKGWAYYDPFLRFLYTIGPQSRASIRTLRFTGAPKTHVREAQGCHCHGVDLLLNISIYIPFINKFCTGVRKLVLDMDMDVCKTMISLKNVVRSFDEVLIPFLSELEKLQKVRTLVMRRRVSPKDNFYGRILYEDIDYAKDTIDSLRSRVENEV</sequence>